<sequence length="191" mass="22096">MNNDNDNIEQLFKKHENDFDIENPGLNHTERFLNKLNKQSELQLVKVDKQRRRLWKPLIGVAASVILIITLFIGSQQDSGYRELASVSPKMAETEDFFTLTITEELSKIENEKAPEVQKLIKDTMVHMRTLEENYNSLKKDLTESGDDSRVIYAMISNFQNRIDLLQSTLTQIENIKQLNDLPNKISNTTI</sequence>
<keyword evidence="4" id="KW-1185">Reference proteome</keyword>
<protein>
    <recommendedName>
        <fullName evidence="5">Anti-sigma factor</fullName>
    </recommendedName>
</protein>
<evidence type="ECO:0000256" key="2">
    <source>
        <dbReference type="SAM" id="Phobius"/>
    </source>
</evidence>
<keyword evidence="2" id="KW-0812">Transmembrane</keyword>
<dbReference type="OrthoDB" id="1143801at2"/>
<keyword evidence="1" id="KW-0175">Coiled coil</keyword>
<keyword evidence="2" id="KW-0472">Membrane</keyword>
<evidence type="ECO:0000256" key="1">
    <source>
        <dbReference type="SAM" id="Coils"/>
    </source>
</evidence>
<evidence type="ECO:0000313" key="3">
    <source>
        <dbReference type="EMBL" id="AUP81162.1"/>
    </source>
</evidence>
<proteinExistence type="predicted"/>
<dbReference type="AlphaFoldDB" id="A0A2K9PVS0"/>
<evidence type="ECO:0000313" key="4">
    <source>
        <dbReference type="Proteomes" id="UP000235826"/>
    </source>
</evidence>
<keyword evidence="2" id="KW-1133">Transmembrane helix</keyword>
<feature type="coiled-coil region" evidence="1">
    <location>
        <begin position="121"/>
        <end position="176"/>
    </location>
</feature>
<dbReference type="KEGG" id="fek:C1H87_21575"/>
<dbReference type="Proteomes" id="UP000235826">
    <property type="component" value="Chromosome"/>
</dbReference>
<dbReference type="RefSeq" id="WP_102757805.1">
    <property type="nucleotide sequence ID" value="NZ_CP025791.1"/>
</dbReference>
<reference evidence="3 4" key="1">
    <citation type="submission" date="2018-01" db="EMBL/GenBank/DDBJ databases">
        <title>Complete genome sequence of Flavivirga eckloniae ECD14 isolated from seaweed Ecklonia cava.</title>
        <authorList>
            <person name="Lee J.H."/>
            <person name="Baik K.S."/>
            <person name="Seong C.N."/>
        </authorList>
    </citation>
    <scope>NUCLEOTIDE SEQUENCE [LARGE SCALE GENOMIC DNA]</scope>
    <source>
        <strain evidence="3 4">ECD14</strain>
    </source>
</reference>
<feature type="transmembrane region" description="Helical" evidence="2">
    <location>
        <begin position="54"/>
        <end position="74"/>
    </location>
</feature>
<accession>A0A2K9PVS0</accession>
<organism evidence="3 4">
    <name type="scientific">Flavivirga eckloniae</name>
    <dbReference type="NCBI Taxonomy" id="1803846"/>
    <lineage>
        <taxon>Bacteria</taxon>
        <taxon>Pseudomonadati</taxon>
        <taxon>Bacteroidota</taxon>
        <taxon>Flavobacteriia</taxon>
        <taxon>Flavobacteriales</taxon>
        <taxon>Flavobacteriaceae</taxon>
        <taxon>Flavivirga</taxon>
    </lineage>
</organism>
<name>A0A2K9PVS0_9FLAO</name>
<dbReference type="EMBL" id="CP025791">
    <property type="protein sequence ID" value="AUP81162.1"/>
    <property type="molecule type" value="Genomic_DNA"/>
</dbReference>
<evidence type="ECO:0008006" key="5">
    <source>
        <dbReference type="Google" id="ProtNLM"/>
    </source>
</evidence>
<gene>
    <name evidence="3" type="ORF">C1H87_21575</name>
</gene>